<organism evidence="2 3">
    <name type="scientific">Hortaea werneckii</name>
    <name type="common">Black yeast</name>
    <name type="synonym">Cladosporium werneckii</name>
    <dbReference type="NCBI Taxonomy" id="91943"/>
    <lineage>
        <taxon>Eukaryota</taxon>
        <taxon>Fungi</taxon>
        <taxon>Dikarya</taxon>
        <taxon>Ascomycota</taxon>
        <taxon>Pezizomycotina</taxon>
        <taxon>Dothideomycetes</taxon>
        <taxon>Dothideomycetidae</taxon>
        <taxon>Mycosphaerellales</taxon>
        <taxon>Teratosphaeriaceae</taxon>
        <taxon>Hortaea</taxon>
    </lineage>
</organism>
<keyword evidence="1" id="KW-0812">Transmembrane</keyword>
<keyword evidence="1" id="KW-1133">Transmembrane helix</keyword>
<name>A0A3M7EG48_HORWE</name>
<dbReference type="EMBL" id="QWIP01000056">
    <property type="protein sequence ID" value="RMY75473.1"/>
    <property type="molecule type" value="Genomic_DNA"/>
</dbReference>
<feature type="transmembrane region" description="Helical" evidence="1">
    <location>
        <begin position="12"/>
        <end position="34"/>
    </location>
</feature>
<accession>A0A3M7EG48</accession>
<dbReference type="OrthoDB" id="4136235at2759"/>
<keyword evidence="1" id="KW-0472">Membrane</keyword>
<dbReference type="Proteomes" id="UP000269276">
    <property type="component" value="Unassembled WGS sequence"/>
</dbReference>
<sequence length="104" mass="11767">MSLCLIMGSKPWAIPVGIFAALIVLGFGFVWWFFPRFWMKGIRSDMKERDENNIAMDAPRGMMITDPETGERRKPTLEERVQAIHAARAQGQSVVVDRGDAVRS</sequence>
<protein>
    <submittedName>
        <fullName evidence="2">Uncharacterized protein</fullName>
    </submittedName>
</protein>
<reference evidence="2 3" key="1">
    <citation type="journal article" date="2018" name="BMC Genomics">
        <title>Genomic evidence for intraspecific hybridization in a clonal and extremely halotolerant yeast.</title>
        <authorList>
            <person name="Gostincar C."/>
            <person name="Stajich J.E."/>
            <person name="Zupancic J."/>
            <person name="Zalar P."/>
            <person name="Gunde-Cimerman N."/>
        </authorList>
    </citation>
    <scope>NUCLEOTIDE SEQUENCE [LARGE SCALE GENOMIC DNA]</scope>
    <source>
        <strain evidence="2 3">EXF-2682</strain>
    </source>
</reference>
<evidence type="ECO:0000313" key="2">
    <source>
        <dbReference type="EMBL" id="RMY75473.1"/>
    </source>
</evidence>
<evidence type="ECO:0000256" key="1">
    <source>
        <dbReference type="SAM" id="Phobius"/>
    </source>
</evidence>
<comment type="caution">
    <text evidence="2">The sequence shown here is derived from an EMBL/GenBank/DDBJ whole genome shotgun (WGS) entry which is preliminary data.</text>
</comment>
<proteinExistence type="predicted"/>
<evidence type="ECO:0000313" key="3">
    <source>
        <dbReference type="Proteomes" id="UP000269276"/>
    </source>
</evidence>
<dbReference type="AlphaFoldDB" id="A0A3M7EG48"/>
<gene>
    <name evidence="2" type="ORF">D0863_02571</name>
</gene>